<dbReference type="SMART" id="SM00534">
    <property type="entry name" value="MUTSac"/>
    <property type="match status" value="1"/>
</dbReference>
<gene>
    <name evidence="6" type="ORF">LKD47_04955</name>
</gene>
<dbReference type="InterPro" id="IPR045076">
    <property type="entry name" value="MutS"/>
</dbReference>
<sequence length="546" mass="62963">MEAAILVVIMIAGFTYSAIKTKESWKNRCKRTLKEKYGKEPEKKEFKRELIRNYLDTVGGTQQVDEVTWNDLNMDDVYQRINNCDSTMGEEILYAKLHYAKQTKEEEELLEKRIAFCEADDEKRYHLEETLSKLGKRDEAYYIPSFIQTVEDFAISNLWVYQMLRILLVVVVVAAVVFHNIYALSALVVVFLVNLSVYIFTVRLKFDQEIHMMGTAAYLITVARELEQEYRKDKICEELAPLLPVFAKMDKKAFLLNIQSRNAMGDVFEMLQDFLLGVTQWHILTYMKVLNQFMDNQEAYLKIYRVVGELDAAVSTGSFRKSLPLVTVPEYEEAKQLEMEEIYHPLLHGAVTNSMELQHNCIITGSNASGKSTFIKTIAVNVILAQSIHTCTAKRMHLPHAKMITSMAVRDDILSGDSYFIKEIKYLKRILDALSEDELVICVIDEILRGTNTQERIAASKAIMEYLAHHNCIAIVASHDKELTELEKIGYDNYHFSEEFGEEDIVFDYKLQKGPANSQNAIRLLSFTGFPETIIERAENIRNEYR</sequence>
<reference evidence="6" key="1">
    <citation type="submission" date="2021-10" db="EMBL/GenBank/DDBJ databases">
        <title>Anaerobic single-cell dispensing facilitates the cultivation of human gut bacteria.</title>
        <authorList>
            <person name="Afrizal A."/>
        </authorList>
    </citation>
    <scope>NUCLEOTIDE SEQUENCE</scope>
    <source>
        <strain evidence="6">CLA-AA-H204</strain>
    </source>
</reference>
<dbReference type="GO" id="GO:0006298">
    <property type="term" value="P:mismatch repair"/>
    <property type="evidence" value="ECO:0007669"/>
    <property type="project" value="InterPro"/>
</dbReference>
<dbReference type="Pfam" id="PF00488">
    <property type="entry name" value="MutS_V"/>
    <property type="match status" value="1"/>
</dbReference>
<evidence type="ECO:0000256" key="1">
    <source>
        <dbReference type="ARBA" id="ARBA00022741"/>
    </source>
</evidence>
<evidence type="ECO:0000313" key="6">
    <source>
        <dbReference type="EMBL" id="MCC2241657.1"/>
    </source>
</evidence>
<evidence type="ECO:0000313" key="7">
    <source>
        <dbReference type="Proteomes" id="UP001198893"/>
    </source>
</evidence>
<dbReference type="PANTHER" id="PTHR11361">
    <property type="entry name" value="DNA MISMATCH REPAIR PROTEIN MUTS FAMILY MEMBER"/>
    <property type="match status" value="1"/>
</dbReference>
<feature type="transmembrane region" description="Helical" evidence="4">
    <location>
        <begin position="182"/>
        <end position="200"/>
    </location>
</feature>
<keyword evidence="4" id="KW-0472">Membrane</keyword>
<keyword evidence="1" id="KW-0547">Nucleotide-binding</keyword>
<dbReference type="SUPFAM" id="SSF52540">
    <property type="entry name" value="P-loop containing nucleoside triphosphate hydrolases"/>
    <property type="match status" value="1"/>
</dbReference>
<evidence type="ECO:0000259" key="5">
    <source>
        <dbReference type="SMART" id="SM00534"/>
    </source>
</evidence>
<dbReference type="AlphaFoldDB" id="A0AAW4WFQ2"/>
<dbReference type="InterPro" id="IPR027417">
    <property type="entry name" value="P-loop_NTPase"/>
</dbReference>
<dbReference type="GO" id="GO:0005524">
    <property type="term" value="F:ATP binding"/>
    <property type="evidence" value="ECO:0007669"/>
    <property type="project" value="UniProtKB-KW"/>
</dbReference>
<dbReference type="GO" id="GO:0005829">
    <property type="term" value="C:cytosol"/>
    <property type="evidence" value="ECO:0007669"/>
    <property type="project" value="TreeGrafter"/>
</dbReference>
<keyword evidence="2" id="KW-0067">ATP-binding</keyword>
<protein>
    <recommendedName>
        <fullName evidence="5">DNA mismatch repair proteins mutS family domain-containing protein</fullName>
    </recommendedName>
</protein>
<evidence type="ECO:0000256" key="4">
    <source>
        <dbReference type="SAM" id="Phobius"/>
    </source>
</evidence>
<dbReference type="Proteomes" id="UP001198893">
    <property type="component" value="Unassembled WGS sequence"/>
</dbReference>
<evidence type="ECO:0000256" key="2">
    <source>
        <dbReference type="ARBA" id="ARBA00022840"/>
    </source>
</evidence>
<proteinExistence type="predicted"/>
<keyword evidence="3" id="KW-0238">DNA-binding</keyword>
<name>A0AAW4WFQ2_9FIRM</name>
<dbReference type="Gene3D" id="3.40.50.300">
    <property type="entry name" value="P-loop containing nucleotide triphosphate hydrolases"/>
    <property type="match status" value="1"/>
</dbReference>
<dbReference type="EMBL" id="JAJEQW010000003">
    <property type="protein sequence ID" value="MCC2241657.1"/>
    <property type="molecule type" value="Genomic_DNA"/>
</dbReference>
<dbReference type="GO" id="GO:0140664">
    <property type="term" value="F:ATP-dependent DNA damage sensor activity"/>
    <property type="evidence" value="ECO:0007669"/>
    <property type="project" value="InterPro"/>
</dbReference>
<dbReference type="InterPro" id="IPR000432">
    <property type="entry name" value="DNA_mismatch_repair_MutS_C"/>
</dbReference>
<feature type="domain" description="DNA mismatch repair proteins mutS family" evidence="5">
    <location>
        <begin position="358"/>
        <end position="543"/>
    </location>
</feature>
<organism evidence="6 7">
    <name type="scientific">Roseburia amylophila</name>
    <dbReference type="NCBI Taxonomy" id="2981794"/>
    <lineage>
        <taxon>Bacteria</taxon>
        <taxon>Bacillati</taxon>
        <taxon>Bacillota</taxon>
        <taxon>Clostridia</taxon>
        <taxon>Lachnospirales</taxon>
        <taxon>Lachnospiraceae</taxon>
        <taxon>Roseburia</taxon>
    </lineage>
</organism>
<keyword evidence="4" id="KW-1133">Transmembrane helix</keyword>
<dbReference type="PANTHER" id="PTHR11361:SF152">
    <property type="entry name" value="DNA MISMATCH REPAIR PROTEIN"/>
    <property type="match status" value="1"/>
</dbReference>
<evidence type="ECO:0000256" key="3">
    <source>
        <dbReference type="ARBA" id="ARBA00023125"/>
    </source>
</evidence>
<dbReference type="RefSeq" id="WP_227709817.1">
    <property type="nucleotide sequence ID" value="NZ_JAJEQW010000003.1"/>
</dbReference>
<dbReference type="GO" id="GO:0030983">
    <property type="term" value="F:mismatched DNA binding"/>
    <property type="evidence" value="ECO:0007669"/>
    <property type="project" value="InterPro"/>
</dbReference>
<comment type="caution">
    <text evidence="6">The sequence shown here is derived from an EMBL/GenBank/DDBJ whole genome shotgun (WGS) entry which is preliminary data.</text>
</comment>
<accession>A0AAW4WFQ2</accession>
<keyword evidence="4" id="KW-0812">Transmembrane</keyword>